<protein>
    <recommendedName>
        <fullName evidence="3">HEPN AbiU2-like domain-containing protein</fullName>
    </recommendedName>
</protein>
<comment type="caution">
    <text evidence="1">The sequence shown here is derived from an EMBL/GenBank/DDBJ whole genome shotgun (WGS) entry which is preliminary data.</text>
</comment>
<keyword evidence="2" id="KW-1185">Reference proteome</keyword>
<sequence>MDSSKVSEYRKSIKFELVRAKLAFDEFFGYAGGFITEKFDDSNVLAKIKIFDAYARWVGHLYESLLALVKIEDQNFVSENSRWDVTDPEIQFEAQKSLNRFNALVQAGKIDPNGHVSLSLDPDFASDLRKARNKCSFHCTDNRVQSDILQDFMNKHHHMAHWAYSEMLNLHGNIDKDCNQDLGAINQFFTVSHRTLS</sequence>
<dbReference type="EMBL" id="JAKOGG010000005">
    <property type="protein sequence ID" value="MCS4556724.1"/>
    <property type="molecule type" value="Genomic_DNA"/>
</dbReference>
<dbReference type="RefSeq" id="WP_238896117.1">
    <property type="nucleotide sequence ID" value="NZ_JAKOGG010000005.1"/>
</dbReference>
<name>A0ABT2FK71_9GAMM</name>
<proteinExistence type="predicted"/>
<evidence type="ECO:0008006" key="3">
    <source>
        <dbReference type="Google" id="ProtNLM"/>
    </source>
</evidence>
<evidence type="ECO:0000313" key="2">
    <source>
        <dbReference type="Proteomes" id="UP001201549"/>
    </source>
</evidence>
<gene>
    <name evidence="1" type="ORF">L9G74_09750</name>
</gene>
<organism evidence="1 2">
    <name type="scientific">Shewanella electrica</name>
    <dbReference type="NCBI Taxonomy" id="515560"/>
    <lineage>
        <taxon>Bacteria</taxon>
        <taxon>Pseudomonadati</taxon>
        <taxon>Pseudomonadota</taxon>
        <taxon>Gammaproteobacteria</taxon>
        <taxon>Alteromonadales</taxon>
        <taxon>Shewanellaceae</taxon>
        <taxon>Shewanella</taxon>
    </lineage>
</organism>
<evidence type="ECO:0000313" key="1">
    <source>
        <dbReference type="EMBL" id="MCS4556724.1"/>
    </source>
</evidence>
<reference evidence="2" key="1">
    <citation type="submission" date="2023-07" db="EMBL/GenBank/DDBJ databases">
        <title>Shewanella mangrovi sp. nov., an acetaldehyde- degrading bacterium isolated from mangrove sediment.</title>
        <authorList>
            <person name="Liu Y."/>
        </authorList>
    </citation>
    <scope>NUCLEOTIDE SEQUENCE [LARGE SCALE GENOMIC DNA]</scope>
    <source>
        <strain evidence="2">C32</strain>
    </source>
</reference>
<dbReference type="Proteomes" id="UP001201549">
    <property type="component" value="Unassembled WGS sequence"/>
</dbReference>
<accession>A0ABT2FK71</accession>